<dbReference type="PIRSF" id="PIRSF015921">
    <property type="entry name" value="FA_sphinglp_des"/>
    <property type="match status" value="1"/>
</dbReference>
<comment type="caution">
    <text evidence="3">The sequence shown here is derived from an EMBL/GenBank/DDBJ whole genome shotgun (WGS) entry which is preliminary data.</text>
</comment>
<reference evidence="3 4" key="1">
    <citation type="journal article" date="2019" name="Environ. Microbiol.">
        <title>Species interactions and distinct microbial communities in high Arctic permafrost affected cryosols are associated with the CH4 and CO2 gas fluxes.</title>
        <authorList>
            <person name="Altshuler I."/>
            <person name="Hamel J."/>
            <person name="Turney S."/>
            <person name="Magnuson E."/>
            <person name="Levesque R."/>
            <person name="Greer C."/>
            <person name="Whyte L.G."/>
        </authorList>
    </citation>
    <scope>NUCLEOTIDE SEQUENCE [LARGE SCALE GENOMIC DNA]</scope>
    <source>
        <strain evidence="3 4">S9.3A</strain>
    </source>
</reference>
<dbReference type="GO" id="GO:0008610">
    <property type="term" value="P:lipid biosynthetic process"/>
    <property type="evidence" value="ECO:0007669"/>
    <property type="project" value="UniProtKB-ARBA"/>
</dbReference>
<accession>A0A502CWI8</accession>
<dbReference type="RefSeq" id="WP_140739687.1">
    <property type="nucleotide sequence ID" value="NZ_RCZM01000003.1"/>
</dbReference>
<organism evidence="3 4">
    <name type="scientific">Pedococcus bigeumensis</name>
    <dbReference type="NCBI Taxonomy" id="433644"/>
    <lineage>
        <taxon>Bacteria</taxon>
        <taxon>Bacillati</taxon>
        <taxon>Actinomycetota</taxon>
        <taxon>Actinomycetes</taxon>
        <taxon>Micrococcales</taxon>
        <taxon>Intrasporangiaceae</taxon>
        <taxon>Pedococcus</taxon>
    </lineage>
</organism>
<feature type="transmembrane region" description="Helical" evidence="1">
    <location>
        <begin position="66"/>
        <end position="87"/>
    </location>
</feature>
<proteinExistence type="predicted"/>
<protein>
    <submittedName>
        <fullName evidence="3">Acyl-CoA desaturase</fullName>
    </submittedName>
</protein>
<evidence type="ECO:0000313" key="3">
    <source>
        <dbReference type="EMBL" id="TPG17022.1"/>
    </source>
</evidence>
<keyword evidence="4" id="KW-1185">Reference proteome</keyword>
<dbReference type="InterPro" id="IPR012171">
    <property type="entry name" value="Fatty_acid_desaturase"/>
</dbReference>
<dbReference type="PANTHER" id="PTHR19353">
    <property type="entry name" value="FATTY ACID DESATURASE 2"/>
    <property type="match status" value="1"/>
</dbReference>
<name>A0A502CWI8_9MICO</name>
<dbReference type="CDD" id="cd03506">
    <property type="entry name" value="Delta6-FADS-like"/>
    <property type="match status" value="1"/>
</dbReference>
<feature type="transmembrane region" description="Helical" evidence="1">
    <location>
        <begin position="39"/>
        <end position="60"/>
    </location>
</feature>
<evidence type="ECO:0000256" key="1">
    <source>
        <dbReference type="SAM" id="Phobius"/>
    </source>
</evidence>
<dbReference type="GO" id="GO:0016717">
    <property type="term" value="F:oxidoreductase activity, acting on paired donors, with oxidation of a pair of donors resulting in the reduction of molecular oxygen to two molecules of water"/>
    <property type="evidence" value="ECO:0007669"/>
    <property type="project" value="TreeGrafter"/>
</dbReference>
<keyword evidence="1" id="KW-0812">Transmembrane</keyword>
<sequence>MSTLSSPVRPPADAPRPLYADVNAAVRAAGLMDRRLGPYALHFAFNILGLLAVLSAMVVWRNSWWLIPWAAVLAVVSVQIGFLGHDIAHRQVSRRARTATLLGLVHANLLSGLSYGWWVDKHNAHHAHPNDLETDPDVRAGVLIFDVSQALERRGLAATVTRYQAWFFFPLLTFEAVNLYFAGIRTMVRPGFRYRSTELLLIGLHTLVYLGLVVATMTWQQGLVFVAVHQGLRGLYLGVSFAPNHKGMPVLSTADEADPFLRQVLTSRNIRGGPVVDWALGGLNYQIEHHLFPSMPRANLPRAQVIVRSFCDRDGVPYAESSAPSSYADVVRHLYAVGAPLRLRD</sequence>
<gene>
    <name evidence="3" type="ORF">EAH86_09570</name>
</gene>
<dbReference type="PANTHER" id="PTHR19353:SF19">
    <property type="entry name" value="DELTA(5) FATTY ACID DESATURASE C-RELATED"/>
    <property type="match status" value="1"/>
</dbReference>
<dbReference type="EMBL" id="RCZM01000003">
    <property type="protein sequence ID" value="TPG17022.1"/>
    <property type="molecule type" value="Genomic_DNA"/>
</dbReference>
<keyword evidence="1" id="KW-0472">Membrane</keyword>
<feature type="transmembrane region" description="Helical" evidence="1">
    <location>
        <begin position="199"/>
        <end position="219"/>
    </location>
</feature>
<dbReference type="Pfam" id="PF00487">
    <property type="entry name" value="FA_desaturase"/>
    <property type="match status" value="1"/>
</dbReference>
<evidence type="ECO:0000259" key="2">
    <source>
        <dbReference type="Pfam" id="PF00487"/>
    </source>
</evidence>
<feature type="domain" description="Fatty acid desaturase" evidence="2">
    <location>
        <begin position="64"/>
        <end position="320"/>
    </location>
</feature>
<evidence type="ECO:0000313" key="4">
    <source>
        <dbReference type="Proteomes" id="UP000317722"/>
    </source>
</evidence>
<keyword evidence="1" id="KW-1133">Transmembrane helix</keyword>
<dbReference type="InterPro" id="IPR005804">
    <property type="entry name" value="FA_desaturase_dom"/>
</dbReference>
<feature type="transmembrane region" description="Helical" evidence="1">
    <location>
        <begin position="165"/>
        <end position="187"/>
    </location>
</feature>
<dbReference type="Proteomes" id="UP000317722">
    <property type="component" value="Unassembled WGS sequence"/>
</dbReference>
<dbReference type="GO" id="GO:0016020">
    <property type="term" value="C:membrane"/>
    <property type="evidence" value="ECO:0007669"/>
    <property type="project" value="TreeGrafter"/>
</dbReference>
<dbReference type="AlphaFoldDB" id="A0A502CWI8"/>
<feature type="transmembrane region" description="Helical" evidence="1">
    <location>
        <begin position="99"/>
        <end position="118"/>
    </location>
</feature>
<dbReference type="OrthoDB" id="104711at2"/>